<feature type="compositionally biased region" description="Low complexity" evidence="8">
    <location>
        <begin position="223"/>
        <end position="232"/>
    </location>
</feature>
<feature type="non-terminal residue" evidence="10">
    <location>
        <position position="1"/>
    </location>
</feature>
<comment type="subcellular location">
    <subcellularLocation>
        <location evidence="7">Cell membrane</location>
    </subcellularLocation>
    <subcellularLocation>
        <location evidence="7">Cytoplasm</location>
    </subcellularLocation>
</comment>
<comment type="similarity">
    <text evidence="1 7">Belongs to the NKD family.</text>
</comment>
<feature type="region of interest" description="Disordered" evidence="8">
    <location>
        <begin position="184"/>
        <end position="209"/>
    </location>
</feature>
<dbReference type="GO" id="GO:0005886">
    <property type="term" value="C:plasma membrane"/>
    <property type="evidence" value="ECO:0007669"/>
    <property type="project" value="UniProtKB-SubCell"/>
</dbReference>
<keyword evidence="2 7" id="KW-1003">Cell membrane</keyword>
<dbReference type="GO" id="GO:0005737">
    <property type="term" value="C:cytoplasm"/>
    <property type="evidence" value="ECO:0007669"/>
    <property type="project" value="UniProtKB-SubCell"/>
</dbReference>
<dbReference type="GO" id="GO:0090090">
    <property type="term" value="P:negative regulation of canonical Wnt signaling pathway"/>
    <property type="evidence" value="ECO:0007669"/>
    <property type="project" value="UniProtKB-ARBA"/>
</dbReference>
<proteinExistence type="evidence at transcript level"/>
<feature type="region of interest" description="Disordered" evidence="8">
    <location>
        <begin position="272"/>
        <end position="300"/>
    </location>
</feature>
<evidence type="ECO:0000259" key="9">
    <source>
        <dbReference type="PROSITE" id="PS50222"/>
    </source>
</evidence>
<evidence type="ECO:0000256" key="7">
    <source>
        <dbReference type="RuleBase" id="RU367060"/>
    </source>
</evidence>
<feature type="compositionally biased region" description="Low complexity" evidence="8">
    <location>
        <begin position="274"/>
        <end position="288"/>
    </location>
</feature>
<dbReference type="PROSITE" id="PS50222">
    <property type="entry name" value="EF_HAND_2"/>
    <property type="match status" value="1"/>
</dbReference>
<dbReference type="PANTHER" id="PTHR22611:SF9">
    <property type="entry name" value="PROTEIN NAKED CUTICLE"/>
    <property type="match status" value="1"/>
</dbReference>
<evidence type="ECO:0000256" key="8">
    <source>
        <dbReference type="SAM" id="MobiDB-lite"/>
    </source>
</evidence>
<evidence type="ECO:0000256" key="6">
    <source>
        <dbReference type="ARBA" id="ARBA00023136"/>
    </source>
</evidence>
<reference evidence="10" key="1">
    <citation type="journal article" date="2014" name="Insect Biochem. Mol. Biol.">
        <title>An insight into the sialome of the frog biting fly, Corethrella appendiculata.</title>
        <authorList>
            <person name="Ribeiro J.M.C."/>
            <person name="Chagas A.C."/>
            <person name="Pham V.M."/>
            <person name="Lounibos L.P."/>
            <person name="Calvo E."/>
        </authorList>
    </citation>
    <scope>NUCLEOTIDE SEQUENCE</scope>
    <source>
        <tissue evidence="10">Salivary glands</tissue>
    </source>
</reference>
<evidence type="ECO:0000256" key="5">
    <source>
        <dbReference type="ARBA" id="ARBA00022723"/>
    </source>
</evidence>
<name>U5EP08_9DIPT</name>
<feature type="compositionally biased region" description="Low complexity" evidence="8">
    <location>
        <begin position="782"/>
        <end position="797"/>
    </location>
</feature>
<feature type="non-terminal residue" evidence="10">
    <location>
        <position position="797"/>
    </location>
</feature>
<dbReference type="PANTHER" id="PTHR22611">
    <property type="entry name" value="PROTEIN NAKED CUTICLE"/>
    <property type="match status" value="1"/>
</dbReference>
<evidence type="ECO:0000256" key="1">
    <source>
        <dbReference type="ARBA" id="ARBA00007081"/>
    </source>
</evidence>
<feature type="compositionally biased region" description="Basic residues" evidence="8">
    <location>
        <begin position="400"/>
        <end position="416"/>
    </location>
</feature>
<dbReference type="AlphaFoldDB" id="U5EP08"/>
<feature type="region of interest" description="Disordered" evidence="8">
    <location>
        <begin position="42"/>
        <end position="82"/>
    </location>
</feature>
<dbReference type="InterPro" id="IPR011992">
    <property type="entry name" value="EF-hand-dom_pair"/>
</dbReference>
<feature type="region of interest" description="Disordered" evidence="8">
    <location>
        <begin position="776"/>
        <end position="797"/>
    </location>
</feature>
<organism evidence="10">
    <name type="scientific">Corethrella appendiculata</name>
    <dbReference type="NCBI Taxonomy" id="1370023"/>
    <lineage>
        <taxon>Eukaryota</taxon>
        <taxon>Metazoa</taxon>
        <taxon>Ecdysozoa</taxon>
        <taxon>Arthropoda</taxon>
        <taxon>Hexapoda</taxon>
        <taxon>Insecta</taxon>
        <taxon>Pterygota</taxon>
        <taxon>Neoptera</taxon>
        <taxon>Endopterygota</taxon>
        <taxon>Diptera</taxon>
        <taxon>Nematocera</taxon>
        <taxon>Culicoidea</taxon>
        <taxon>Chaoboridae</taxon>
        <taxon>Corethrella</taxon>
    </lineage>
</organism>
<feature type="region of interest" description="Disordered" evidence="8">
    <location>
        <begin position="400"/>
        <end position="444"/>
    </location>
</feature>
<dbReference type="InterPro" id="IPR040140">
    <property type="entry name" value="Nkd-like"/>
</dbReference>
<keyword evidence="5" id="KW-0479">Metal-binding</keyword>
<feature type="compositionally biased region" description="Basic and acidic residues" evidence="8">
    <location>
        <begin position="233"/>
        <end position="244"/>
    </location>
</feature>
<feature type="region of interest" description="Disordered" evidence="8">
    <location>
        <begin position="223"/>
        <end position="252"/>
    </location>
</feature>
<dbReference type="GO" id="GO:0016055">
    <property type="term" value="P:Wnt signaling pathway"/>
    <property type="evidence" value="ECO:0007669"/>
    <property type="project" value="UniProtKB-UniRule"/>
</dbReference>
<evidence type="ECO:0000256" key="4">
    <source>
        <dbReference type="ARBA" id="ARBA00022687"/>
    </source>
</evidence>
<feature type="compositionally biased region" description="Low complexity" evidence="8">
    <location>
        <begin position="421"/>
        <end position="430"/>
    </location>
</feature>
<evidence type="ECO:0000256" key="2">
    <source>
        <dbReference type="ARBA" id="ARBA00022475"/>
    </source>
</evidence>
<comment type="function">
    <text evidence="7">Cell autonomous antagonist of the canonical Wnt signaling pathway.</text>
</comment>
<dbReference type="GO" id="GO:0005509">
    <property type="term" value="F:calcium ion binding"/>
    <property type="evidence" value="ECO:0007669"/>
    <property type="project" value="InterPro"/>
</dbReference>
<accession>U5EP08</accession>
<keyword evidence="4 7" id="KW-0879">Wnt signaling pathway</keyword>
<sequence>VLQECGTDSEELIYPMRAPSACSAPPDLLLTSDREQILKSRSPIRQHHSHHSDSNQQQDHHPHHQKQQQQLKETKHCTNSNKISTKIDKDRVRLEEFTCDVSLEDGKKPQPLQFSFTLYDLDGHGKITKDDIAGIVSTIYESIGRTVVVPHYGSKTINVRLTVSPDGKTKTTAVNKKAIITPRRRYRPRKLISDDDGSDSSEHCPRIRAHTTGNKVSLCNNINNNISSSNNNNKDKDNNNRISKESSGTNTTTTNELISICNNNSDTRVCLDTNNSNNNNSNNNSGSNKSPQLTSTTDCRRNNNNNNNECFINNNTNSNNNNNNKLNLTSCHNKNLNINKNENIYESINNLKCCNLQQQQQHQNQITSNQTATADALVCRDCNVTIAEPSQINDVTVQLKAKRKITRKSRSSRRQHRQLDDQQQQGQKQQNRGHRVRSLSVGNENCYENTDNGRECWENSLRRRELIEIIRESMVKNSLCFQPNRKALENSPKHRHRSHTISKIVGSDHIFLNHHHSANTTDPTILTATTTTTTPGIIHEANLCGYDSYLHKTICTSANVNHGVNQTVNSTPNRTSHVQRVKSRKETSKLAALTTSNLKHQTSMKLSPALLNQLNPNLSAEQKLSRTINQVEKWLDNKETKLINKIKVDPLNESEKPHKLKRSKSKEEINFNKTMLATDFLLDKLKITEDIAEMNVITPKKVFNKECLISSATKKNIKQIAQHKNAENKQLNISNNKNTNNSKLIQLEYGSIPIHAEPIECENLLRISDVDQDDHVNPVEQSASSTTTTTTTTNTAA</sequence>
<protein>
    <recommendedName>
        <fullName evidence="7">Protein naked cuticle homolog</fullName>
    </recommendedName>
</protein>
<evidence type="ECO:0000313" key="10">
    <source>
        <dbReference type="EMBL" id="JAB59505.1"/>
    </source>
</evidence>
<dbReference type="Gene3D" id="1.10.238.10">
    <property type="entry name" value="EF-hand"/>
    <property type="match status" value="1"/>
</dbReference>
<keyword evidence="6" id="KW-0472">Membrane</keyword>
<dbReference type="SUPFAM" id="SSF47473">
    <property type="entry name" value="EF-hand"/>
    <property type="match status" value="1"/>
</dbReference>
<dbReference type="InterPro" id="IPR002048">
    <property type="entry name" value="EF_hand_dom"/>
</dbReference>
<dbReference type="EMBL" id="GANO01000366">
    <property type="protein sequence ID" value="JAB59505.1"/>
    <property type="molecule type" value="mRNA"/>
</dbReference>
<evidence type="ECO:0000256" key="3">
    <source>
        <dbReference type="ARBA" id="ARBA00022490"/>
    </source>
</evidence>
<keyword evidence="3" id="KW-0963">Cytoplasm</keyword>
<feature type="domain" description="EF-hand" evidence="9">
    <location>
        <begin position="107"/>
        <end position="142"/>
    </location>
</feature>